<evidence type="ECO:0000313" key="1">
    <source>
        <dbReference type="EMBL" id="TNM26706.1"/>
    </source>
</evidence>
<accession>A0A5C4UU42</accession>
<protein>
    <submittedName>
        <fullName evidence="1">Uncharacterized protein</fullName>
    </submittedName>
</protein>
<reference evidence="1 2" key="1">
    <citation type="submission" date="2019-06" db="EMBL/GenBank/DDBJ databases">
        <title>Draft genome of Streptomyces sedi sp. JCM16909.</title>
        <authorList>
            <person name="Klykleung N."/>
            <person name="Tanasupawat S."/>
            <person name="Kudo T."/>
            <person name="Yuki M."/>
            <person name="Ohkuma M."/>
        </authorList>
    </citation>
    <scope>NUCLEOTIDE SEQUENCE [LARGE SCALE GENOMIC DNA]</scope>
    <source>
        <strain evidence="1 2">JCM 16909</strain>
    </source>
</reference>
<proteinExistence type="predicted"/>
<dbReference type="EMBL" id="VDGT01000021">
    <property type="protein sequence ID" value="TNM26706.1"/>
    <property type="molecule type" value="Genomic_DNA"/>
</dbReference>
<organism evidence="1 2">
    <name type="scientific">Streptomyces sedi</name>
    <dbReference type="NCBI Taxonomy" id="555059"/>
    <lineage>
        <taxon>Bacteria</taxon>
        <taxon>Bacillati</taxon>
        <taxon>Actinomycetota</taxon>
        <taxon>Actinomycetes</taxon>
        <taxon>Kitasatosporales</taxon>
        <taxon>Streptomycetaceae</taxon>
        <taxon>Streptomyces</taxon>
    </lineage>
</organism>
<dbReference type="OrthoDB" id="4240854at2"/>
<sequence>MHPETEECYRYEITGAMDSVVRYCQLVINKHSHRGFWTPTCPNPDHYDLIHQARTTILNDLRMVLDCAETIAYEIERDRQRQHRKPSA</sequence>
<gene>
    <name evidence="1" type="ORF">FH715_23405</name>
</gene>
<dbReference type="Proteomes" id="UP000311713">
    <property type="component" value="Unassembled WGS sequence"/>
</dbReference>
<name>A0A5C4UU42_9ACTN</name>
<dbReference type="AlphaFoldDB" id="A0A5C4UU42"/>
<evidence type="ECO:0000313" key="2">
    <source>
        <dbReference type="Proteomes" id="UP000311713"/>
    </source>
</evidence>
<keyword evidence="2" id="KW-1185">Reference proteome</keyword>
<comment type="caution">
    <text evidence="1">The sequence shown here is derived from an EMBL/GenBank/DDBJ whole genome shotgun (WGS) entry which is preliminary data.</text>
</comment>